<dbReference type="Gene3D" id="3.10.450.50">
    <property type="match status" value="1"/>
</dbReference>
<dbReference type="PATRIC" id="fig|1658765.3.peg.651"/>
<dbReference type="STRING" id="1658765.Msub_10660"/>
<dbReference type="Proteomes" id="UP000036102">
    <property type="component" value="Unassembled WGS sequence"/>
</dbReference>
<organism evidence="2 3">
    <name type="scientific">Marinobacter subterrani</name>
    <dbReference type="NCBI Taxonomy" id="1658765"/>
    <lineage>
        <taxon>Bacteria</taxon>
        <taxon>Pseudomonadati</taxon>
        <taxon>Pseudomonadota</taxon>
        <taxon>Gammaproteobacteria</taxon>
        <taxon>Pseudomonadales</taxon>
        <taxon>Marinobacteraceae</taxon>
        <taxon>Marinobacter</taxon>
    </lineage>
</organism>
<name>A0A0J7J9A4_9GAMM</name>
<dbReference type="AlphaFoldDB" id="A0A0J7J9A4"/>
<evidence type="ECO:0000313" key="3">
    <source>
        <dbReference type="Proteomes" id="UP000036102"/>
    </source>
</evidence>
<dbReference type="InterPro" id="IPR032710">
    <property type="entry name" value="NTF2-like_dom_sf"/>
</dbReference>
<evidence type="ECO:0000313" key="2">
    <source>
        <dbReference type="EMBL" id="KMQ74476.1"/>
    </source>
</evidence>
<sequence length="155" mass="17552">MTTASKIEVGRRNPAVPATLENFRALFNELDKGNLNKLSRVYSENIRFQDPLGTVHGLDELTRYFAGAYANVIACRFEFGDAVVQGGVAALPWVMHLRHKRIRKGREVQVQGMSHIEIRDGMVCYHRDYFDAGEMLYENLPVVGGLIRWIKDQAG</sequence>
<dbReference type="EMBL" id="LFBU01000001">
    <property type="protein sequence ID" value="KMQ74476.1"/>
    <property type="molecule type" value="Genomic_DNA"/>
</dbReference>
<gene>
    <name evidence="2" type="ORF">Msub_10660</name>
</gene>
<dbReference type="RefSeq" id="WP_048494671.1">
    <property type="nucleotide sequence ID" value="NZ_LFBU01000001.1"/>
</dbReference>
<reference evidence="2 3" key="1">
    <citation type="submission" date="2015-06" db="EMBL/GenBank/DDBJ databases">
        <title>Marinobacter subterrani, a genetically tractable neutrophilic iron-oxidizing strain isolated from the Soudan Iron Mine.</title>
        <authorList>
            <person name="Bonis B.M."/>
            <person name="Gralnick J.A."/>
        </authorList>
    </citation>
    <scope>NUCLEOTIDE SEQUENCE [LARGE SCALE GENOMIC DNA]</scope>
    <source>
        <strain evidence="2 3">JG233</strain>
    </source>
</reference>
<evidence type="ECO:0000259" key="1">
    <source>
        <dbReference type="Pfam" id="PF12680"/>
    </source>
</evidence>
<keyword evidence="3" id="KW-1185">Reference proteome</keyword>
<dbReference type="OrthoDB" id="1115105at2"/>
<feature type="domain" description="SnoaL-like" evidence="1">
    <location>
        <begin position="24"/>
        <end position="126"/>
    </location>
</feature>
<dbReference type="Pfam" id="PF12680">
    <property type="entry name" value="SnoaL_2"/>
    <property type="match status" value="1"/>
</dbReference>
<dbReference type="SUPFAM" id="SSF54427">
    <property type="entry name" value="NTF2-like"/>
    <property type="match status" value="1"/>
</dbReference>
<keyword evidence="2" id="KW-0378">Hydrolase</keyword>
<comment type="caution">
    <text evidence="2">The sequence shown here is derived from an EMBL/GenBank/DDBJ whole genome shotgun (WGS) entry which is preliminary data.</text>
</comment>
<proteinExistence type="predicted"/>
<accession>A0A0J7J9A4</accession>
<protein>
    <submittedName>
        <fullName evidence="2">Limonene-1,2-epoxide hydrolase</fullName>
    </submittedName>
</protein>
<dbReference type="GO" id="GO:0016787">
    <property type="term" value="F:hydrolase activity"/>
    <property type="evidence" value="ECO:0007669"/>
    <property type="project" value="UniProtKB-KW"/>
</dbReference>
<dbReference type="InterPro" id="IPR037401">
    <property type="entry name" value="SnoaL-like"/>
</dbReference>